<dbReference type="InterPro" id="IPR036249">
    <property type="entry name" value="Thioredoxin-like_sf"/>
</dbReference>
<keyword evidence="3" id="KW-1185">Reference proteome</keyword>
<accession>A0A1Q2CFI9</accession>
<dbReference type="KEGG" id="tfl:RPIT_08780"/>
<evidence type="ECO:0000313" key="2">
    <source>
        <dbReference type="EMBL" id="AQP44873.1"/>
    </source>
</evidence>
<organism evidence="2 3">
    <name type="scientific">Tessaracoccus flavus</name>
    <dbReference type="NCBI Taxonomy" id="1610493"/>
    <lineage>
        <taxon>Bacteria</taxon>
        <taxon>Bacillati</taxon>
        <taxon>Actinomycetota</taxon>
        <taxon>Actinomycetes</taxon>
        <taxon>Propionibacteriales</taxon>
        <taxon>Propionibacteriaceae</taxon>
        <taxon>Tessaracoccus</taxon>
    </lineage>
</organism>
<evidence type="ECO:0000259" key="1">
    <source>
        <dbReference type="Pfam" id="PF13462"/>
    </source>
</evidence>
<dbReference type="RefSeq" id="WP_162274525.1">
    <property type="nucleotide sequence ID" value="NZ_CP019605.1"/>
</dbReference>
<feature type="domain" description="Thioredoxin-like fold" evidence="1">
    <location>
        <begin position="88"/>
        <end position="235"/>
    </location>
</feature>
<reference evidence="2 3" key="1">
    <citation type="journal article" date="2016" name="Int. J. Syst. Evol. Microbiol.">
        <title>Tessaracoccus flavus sp. nov., isolated from the drainage system of a lindane-producing factory.</title>
        <authorList>
            <person name="Kumari R."/>
            <person name="Singh P."/>
            <person name="Schumann P."/>
            <person name="Lal R."/>
        </authorList>
    </citation>
    <scope>NUCLEOTIDE SEQUENCE [LARGE SCALE GENOMIC DNA]</scope>
    <source>
        <strain evidence="2 3">RP1T</strain>
    </source>
</reference>
<dbReference type="Pfam" id="PF13462">
    <property type="entry name" value="Thioredoxin_4"/>
    <property type="match status" value="1"/>
</dbReference>
<dbReference type="STRING" id="1610493.RPIT_08780"/>
<dbReference type="CDD" id="cd02972">
    <property type="entry name" value="DsbA_family"/>
    <property type="match status" value="1"/>
</dbReference>
<evidence type="ECO:0000313" key="3">
    <source>
        <dbReference type="Proteomes" id="UP000188324"/>
    </source>
</evidence>
<gene>
    <name evidence="2" type="ORF">RPIT_08780</name>
</gene>
<name>A0A1Q2CFI9_9ACTN</name>
<dbReference type="InterPro" id="IPR012336">
    <property type="entry name" value="Thioredoxin-like_fold"/>
</dbReference>
<dbReference type="SUPFAM" id="SSF52833">
    <property type="entry name" value="Thioredoxin-like"/>
    <property type="match status" value="1"/>
</dbReference>
<dbReference type="AlphaFoldDB" id="A0A1Q2CFI9"/>
<dbReference type="EMBL" id="CP019605">
    <property type="protein sequence ID" value="AQP44873.1"/>
    <property type="molecule type" value="Genomic_DNA"/>
</dbReference>
<dbReference type="Proteomes" id="UP000188324">
    <property type="component" value="Chromosome"/>
</dbReference>
<sequence>MANNSSLSKRAALRQQQEMEERSKRNKRILTIGGAIAAITVIAVIAIVAIQAMGRGVGMAEEQLTPPNATEGYGVLVGGKSPVEGTPHLIIYEDFQCPACAAREAEYGPAVDQLVANGDITAEFRFAYFLDGAGREGGASHRAALAAAAADQVGAFDEYHKVVYANQSNSGGYSDSKLRDEFAEQAGITGEDLDEFKRLYNTKAFWDFTKNANQKFNDEEIGSTPTYQVSGEKLEFYDQNSQQVLIQPTPDDMLRAITEAYEAGGQEQE</sequence>
<proteinExistence type="predicted"/>
<protein>
    <recommendedName>
        <fullName evidence="1">Thioredoxin-like fold domain-containing protein</fullName>
    </recommendedName>
</protein>
<dbReference type="Gene3D" id="3.40.30.10">
    <property type="entry name" value="Glutaredoxin"/>
    <property type="match status" value="1"/>
</dbReference>